<keyword evidence="7" id="KW-0408">Iron</keyword>
<dbReference type="PROSITE" id="PS51384">
    <property type="entry name" value="FAD_FR"/>
    <property type="match status" value="1"/>
</dbReference>
<evidence type="ECO:0000313" key="14">
    <source>
        <dbReference type="Proteomes" id="UP000321419"/>
    </source>
</evidence>
<dbReference type="Gene3D" id="3.40.50.80">
    <property type="entry name" value="Nucleotide-binding domain of ferredoxin-NADP reductase (FNR) module"/>
    <property type="match status" value="1"/>
</dbReference>
<reference evidence="13 14" key="1">
    <citation type="submission" date="2019-07" db="EMBL/GenBank/DDBJ databases">
        <title>Whole genome shotgun sequence of Pseudoalteromonas espejiana NBRC 102222.</title>
        <authorList>
            <person name="Hosoyama A."/>
            <person name="Uohara A."/>
            <person name="Ohji S."/>
            <person name="Ichikawa N."/>
        </authorList>
    </citation>
    <scope>NUCLEOTIDE SEQUENCE [LARGE SCALE GENOMIC DNA]</scope>
    <source>
        <strain evidence="13 14">NBRC 102222</strain>
    </source>
</reference>
<keyword evidence="9" id="KW-0830">Ubiquinone</keyword>
<dbReference type="InterPro" id="IPR008333">
    <property type="entry name" value="Cbr1-like_FAD-bd_dom"/>
</dbReference>
<dbReference type="PANTHER" id="PTHR47354">
    <property type="entry name" value="NADH OXIDOREDUCTASE HCR"/>
    <property type="match status" value="1"/>
</dbReference>
<keyword evidence="5" id="KW-0274">FAD</keyword>
<keyword evidence="14" id="KW-1185">Reference proteome</keyword>
<accession>A0A510XZX0</accession>
<evidence type="ECO:0000256" key="9">
    <source>
        <dbReference type="ARBA" id="ARBA00023075"/>
    </source>
</evidence>
<dbReference type="InterPro" id="IPR012675">
    <property type="entry name" value="Beta-grasp_dom_sf"/>
</dbReference>
<sequence>MQFYKLSINEVIKETNDTTSIIFTLPSSLETKFSWGSGQHVMIRVNYEGEYLTRCYSISSWKSLKITVKRIDKGRVSHLVNNSFKVGDLVEVSAPIGKPLINDNNIHTRTTLYLFVAGSGITAFFSMIENILVAQPYSRVNLFYRCRNEKHAIFLKQAKLLEKLYSNRFNFILSYSQPRLFDAVSWHKGAISQNDIADYFTKYAPSAQRCEYHVCGPTSFLNLVSQHLTNLDVPEILLHKQSFEGNEVKADNIQQAKLDVIHPQGTNTIEVNKGESLLSAMKQQGIAPAYSCESGLCGQCQCLLLDGDMTMRNNYYLNESQEEAGLILSCQSYPLSSYVRISRKGN</sequence>
<comment type="caution">
    <text evidence="13">The sequence shown here is derived from an EMBL/GenBank/DDBJ whole genome shotgun (WGS) entry which is preliminary data.</text>
</comment>
<dbReference type="PROSITE" id="PS00197">
    <property type="entry name" value="2FE2S_FER_1"/>
    <property type="match status" value="1"/>
</dbReference>
<dbReference type="InterPro" id="IPR039261">
    <property type="entry name" value="FNR_nucleotide-bd"/>
</dbReference>
<gene>
    <name evidence="13" type="primary">paaE</name>
    <name evidence="13" type="ORF">PES01_34690</name>
</gene>
<dbReference type="PROSITE" id="PS51085">
    <property type="entry name" value="2FE2S_FER_2"/>
    <property type="match status" value="1"/>
</dbReference>
<dbReference type="EMBL" id="BJUM01000045">
    <property type="protein sequence ID" value="GEK56624.1"/>
    <property type="molecule type" value="Genomic_DNA"/>
</dbReference>
<dbReference type="Gene3D" id="2.40.30.10">
    <property type="entry name" value="Translation factors"/>
    <property type="match status" value="1"/>
</dbReference>
<evidence type="ECO:0000259" key="12">
    <source>
        <dbReference type="PROSITE" id="PS51384"/>
    </source>
</evidence>
<feature type="domain" description="2Fe-2S ferredoxin-type" evidence="11">
    <location>
        <begin position="256"/>
        <end position="346"/>
    </location>
</feature>
<proteinExistence type="predicted"/>
<dbReference type="InterPro" id="IPR050415">
    <property type="entry name" value="MRET"/>
</dbReference>
<evidence type="ECO:0000256" key="6">
    <source>
        <dbReference type="ARBA" id="ARBA00023002"/>
    </source>
</evidence>
<dbReference type="Pfam" id="PF00111">
    <property type="entry name" value="Fer2"/>
    <property type="match status" value="1"/>
</dbReference>
<evidence type="ECO:0000256" key="4">
    <source>
        <dbReference type="ARBA" id="ARBA00022723"/>
    </source>
</evidence>
<evidence type="ECO:0000256" key="5">
    <source>
        <dbReference type="ARBA" id="ARBA00022827"/>
    </source>
</evidence>
<feature type="domain" description="FAD-binding FR-type" evidence="12">
    <location>
        <begin position="1"/>
        <end position="102"/>
    </location>
</feature>
<dbReference type="SUPFAM" id="SSF63380">
    <property type="entry name" value="Riboflavin synthase domain-like"/>
    <property type="match status" value="1"/>
</dbReference>
<keyword evidence="6" id="KW-0560">Oxidoreductase</keyword>
<comment type="cofactor">
    <cofactor evidence="10">
        <name>[2Fe-2S] cluster</name>
        <dbReference type="ChEBI" id="CHEBI:190135"/>
    </cofactor>
</comment>
<dbReference type="InterPro" id="IPR017927">
    <property type="entry name" value="FAD-bd_FR_type"/>
</dbReference>
<dbReference type="InterPro" id="IPR001433">
    <property type="entry name" value="OxRdtase_FAD/NAD-bd"/>
</dbReference>
<keyword evidence="4" id="KW-0479">Metal-binding</keyword>
<dbReference type="Gene3D" id="3.10.20.30">
    <property type="match status" value="1"/>
</dbReference>
<keyword evidence="2" id="KW-0285">Flavoprotein</keyword>
<dbReference type="AlphaFoldDB" id="A0A510XZX0"/>
<dbReference type="OrthoDB" id="9796486at2"/>
<dbReference type="SUPFAM" id="SSF52343">
    <property type="entry name" value="Ferredoxin reductase-like, C-terminal NADP-linked domain"/>
    <property type="match status" value="1"/>
</dbReference>
<dbReference type="GO" id="GO:0046872">
    <property type="term" value="F:metal ion binding"/>
    <property type="evidence" value="ECO:0007669"/>
    <property type="project" value="UniProtKB-KW"/>
</dbReference>
<evidence type="ECO:0000256" key="2">
    <source>
        <dbReference type="ARBA" id="ARBA00022630"/>
    </source>
</evidence>
<dbReference type="GO" id="GO:0016491">
    <property type="term" value="F:oxidoreductase activity"/>
    <property type="evidence" value="ECO:0007669"/>
    <property type="project" value="UniProtKB-KW"/>
</dbReference>
<comment type="cofactor">
    <cofactor evidence="1">
        <name>FAD</name>
        <dbReference type="ChEBI" id="CHEBI:57692"/>
    </cofactor>
</comment>
<name>A0A510XZX0_9GAMM</name>
<evidence type="ECO:0000256" key="7">
    <source>
        <dbReference type="ARBA" id="ARBA00023004"/>
    </source>
</evidence>
<dbReference type="InterPro" id="IPR001041">
    <property type="entry name" value="2Fe-2S_ferredoxin-type"/>
</dbReference>
<dbReference type="Proteomes" id="UP000321419">
    <property type="component" value="Unassembled WGS sequence"/>
</dbReference>
<dbReference type="SUPFAM" id="SSF54292">
    <property type="entry name" value="2Fe-2S ferredoxin-like"/>
    <property type="match status" value="1"/>
</dbReference>
<evidence type="ECO:0000256" key="10">
    <source>
        <dbReference type="ARBA" id="ARBA00034078"/>
    </source>
</evidence>
<dbReference type="RefSeq" id="WP_089349550.1">
    <property type="nucleotide sequence ID" value="NZ_BJUM01000045.1"/>
</dbReference>
<evidence type="ECO:0000256" key="3">
    <source>
        <dbReference type="ARBA" id="ARBA00022714"/>
    </source>
</evidence>
<dbReference type="GO" id="GO:0050660">
    <property type="term" value="F:flavin adenine dinucleotide binding"/>
    <property type="evidence" value="ECO:0007669"/>
    <property type="project" value="TreeGrafter"/>
</dbReference>
<evidence type="ECO:0000256" key="1">
    <source>
        <dbReference type="ARBA" id="ARBA00001974"/>
    </source>
</evidence>
<evidence type="ECO:0000313" key="13">
    <source>
        <dbReference type="EMBL" id="GEK56624.1"/>
    </source>
</evidence>
<dbReference type="PANTHER" id="PTHR47354:SF8">
    <property type="entry name" value="1,2-PHENYLACETYL-COA EPOXIDASE, SUBUNIT E"/>
    <property type="match status" value="1"/>
</dbReference>
<dbReference type="Pfam" id="PF00970">
    <property type="entry name" value="FAD_binding_6"/>
    <property type="match status" value="1"/>
</dbReference>
<dbReference type="InterPro" id="IPR017938">
    <property type="entry name" value="Riboflavin_synthase-like_b-brl"/>
</dbReference>
<dbReference type="InterPro" id="IPR006058">
    <property type="entry name" value="2Fe2S_fd_BS"/>
</dbReference>
<keyword evidence="8" id="KW-0411">Iron-sulfur</keyword>
<dbReference type="Pfam" id="PF00175">
    <property type="entry name" value="NAD_binding_1"/>
    <property type="match status" value="1"/>
</dbReference>
<evidence type="ECO:0000259" key="11">
    <source>
        <dbReference type="PROSITE" id="PS51085"/>
    </source>
</evidence>
<organism evidence="13 14">
    <name type="scientific">Pseudoalteromonas espejiana</name>
    <dbReference type="NCBI Taxonomy" id="28107"/>
    <lineage>
        <taxon>Bacteria</taxon>
        <taxon>Pseudomonadati</taxon>
        <taxon>Pseudomonadota</taxon>
        <taxon>Gammaproteobacteria</taxon>
        <taxon>Alteromonadales</taxon>
        <taxon>Pseudoalteromonadaceae</taxon>
        <taxon>Pseudoalteromonas</taxon>
    </lineage>
</organism>
<dbReference type="InterPro" id="IPR036010">
    <property type="entry name" value="2Fe-2S_ferredoxin-like_sf"/>
</dbReference>
<protein>
    <submittedName>
        <fullName evidence="13">Flavodoxin reductase</fullName>
    </submittedName>
</protein>
<evidence type="ECO:0000256" key="8">
    <source>
        <dbReference type="ARBA" id="ARBA00023014"/>
    </source>
</evidence>
<keyword evidence="3" id="KW-0001">2Fe-2S</keyword>
<dbReference type="CDD" id="cd00207">
    <property type="entry name" value="fer2"/>
    <property type="match status" value="1"/>
</dbReference>
<dbReference type="GO" id="GO:0051537">
    <property type="term" value="F:2 iron, 2 sulfur cluster binding"/>
    <property type="evidence" value="ECO:0007669"/>
    <property type="project" value="UniProtKB-KW"/>
</dbReference>